<comment type="similarity">
    <text evidence="4">Belongs to the SIMIBI class G3E GTPase family. ZNG1 subfamily.</text>
</comment>
<dbReference type="CDD" id="cd03112">
    <property type="entry name" value="CobW-like"/>
    <property type="match status" value="1"/>
</dbReference>
<dbReference type="EMBL" id="CP005385">
    <property type="protein sequence ID" value="AGK04962.1"/>
    <property type="molecule type" value="Genomic_DNA"/>
</dbReference>
<protein>
    <submittedName>
        <fullName evidence="8">Cobalamin synthesis protein P47K</fullName>
    </submittedName>
</protein>
<keyword evidence="1" id="KW-0547">Nucleotide-binding</keyword>
<evidence type="ECO:0000313" key="7">
    <source>
        <dbReference type="EMBL" id="ADD29585.1"/>
    </source>
</evidence>
<evidence type="ECO:0000313" key="10">
    <source>
        <dbReference type="Proteomes" id="UP000013026"/>
    </source>
</evidence>
<dbReference type="InterPro" id="IPR036627">
    <property type="entry name" value="CobW-likC_sf"/>
</dbReference>
<organism evidence="8 10">
    <name type="scientific">Meiothermus ruber (strain ATCC 35948 / DSM 1279 / VKM B-1258 / 21)</name>
    <name type="common">Thermus ruber</name>
    <dbReference type="NCBI Taxonomy" id="504728"/>
    <lineage>
        <taxon>Bacteria</taxon>
        <taxon>Thermotogati</taxon>
        <taxon>Deinococcota</taxon>
        <taxon>Deinococci</taxon>
        <taxon>Thermales</taxon>
        <taxon>Thermaceae</taxon>
        <taxon>Meiothermus</taxon>
    </lineage>
</organism>
<accession>D3PPH1</accession>
<dbReference type="EMBL" id="CP001743">
    <property type="protein sequence ID" value="ADD29585.1"/>
    <property type="molecule type" value="Genomic_DNA"/>
</dbReference>
<dbReference type="KEGG" id="mrb:Mrub_2838"/>
<reference evidence="7 9" key="1">
    <citation type="journal article" date="2010" name="Stand. Genomic Sci.">
        <title>Complete genome sequence of Meiothermus ruber type strain (21).</title>
        <authorList>
            <person name="Tindall B.J."/>
            <person name="Sikorski J."/>
            <person name="Lucas S."/>
            <person name="Goltsman E."/>
            <person name="Copeland A."/>
            <person name="Glavina Del Rio T."/>
            <person name="Nolan M."/>
            <person name="Tice H."/>
            <person name="Cheng J.F."/>
            <person name="Han C."/>
            <person name="Pitluck S."/>
            <person name="Liolios K."/>
            <person name="Ivanova N."/>
            <person name="Mavromatis K."/>
            <person name="Ovchinnikova G."/>
            <person name="Pati A."/>
            <person name="Fahnrich R."/>
            <person name="Goodwin L."/>
            <person name="Chen A."/>
            <person name="Palaniappan K."/>
            <person name="Land M."/>
            <person name="Hauser L."/>
            <person name="Chang Y.J."/>
            <person name="Jeffries C.D."/>
            <person name="Rohde M."/>
            <person name="Goker M."/>
            <person name="Woyke T."/>
            <person name="Bristow J."/>
            <person name="Eisen J.A."/>
            <person name="Markowitz V."/>
            <person name="Hugenholtz P."/>
            <person name="Kyrpides N.C."/>
            <person name="Klenk H.P."/>
            <person name="Lapidus A."/>
        </authorList>
    </citation>
    <scope>NUCLEOTIDE SEQUENCE [LARGE SCALE GENOMIC DNA]</scope>
    <source>
        <strain evidence="9">ATCC 35948 / DSM 1279 / VKM B-1258 / 21</strain>
        <strain evidence="7">DSM 1279</strain>
    </source>
</reference>
<evidence type="ECO:0000256" key="2">
    <source>
        <dbReference type="ARBA" id="ARBA00022801"/>
    </source>
</evidence>
<dbReference type="InterPro" id="IPR027417">
    <property type="entry name" value="P-loop_NTPase"/>
</dbReference>
<dbReference type="GO" id="GO:0016787">
    <property type="term" value="F:hydrolase activity"/>
    <property type="evidence" value="ECO:0007669"/>
    <property type="project" value="UniProtKB-KW"/>
</dbReference>
<keyword evidence="9" id="KW-1185">Reference proteome</keyword>
<dbReference type="Proteomes" id="UP000013026">
    <property type="component" value="Chromosome"/>
</dbReference>
<dbReference type="PATRIC" id="fig|504728.9.peg.1718"/>
<evidence type="ECO:0000313" key="8">
    <source>
        <dbReference type="EMBL" id="AGK04962.1"/>
    </source>
</evidence>
<dbReference type="SUPFAM" id="SSF90002">
    <property type="entry name" value="Hypothetical protein YjiA, C-terminal domain"/>
    <property type="match status" value="1"/>
</dbReference>
<dbReference type="Pfam" id="PF07683">
    <property type="entry name" value="CobW_C"/>
    <property type="match status" value="1"/>
</dbReference>
<dbReference type="Proteomes" id="UP000006655">
    <property type="component" value="Chromosome"/>
</dbReference>
<keyword evidence="3" id="KW-0143">Chaperone</keyword>
<evidence type="ECO:0000256" key="3">
    <source>
        <dbReference type="ARBA" id="ARBA00023186"/>
    </source>
</evidence>
<evidence type="ECO:0000256" key="4">
    <source>
        <dbReference type="ARBA" id="ARBA00034320"/>
    </source>
</evidence>
<gene>
    <name evidence="7" type="ordered locus">Mrub_2838</name>
    <name evidence="8" type="ORF">K649_08335</name>
</gene>
<evidence type="ECO:0000256" key="1">
    <source>
        <dbReference type="ARBA" id="ARBA00022741"/>
    </source>
</evidence>
<dbReference type="InterPro" id="IPR003495">
    <property type="entry name" value="CobW/HypB/UreG_nucleotide-bd"/>
</dbReference>
<dbReference type="InterPro" id="IPR011629">
    <property type="entry name" value="CobW-like_C"/>
</dbReference>
<reference evidence="8 10" key="3">
    <citation type="submission" date="2013-04" db="EMBL/GenBank/DDBJ databases">
        <authorList>
            <person name="Chin J."/>
            <person name="Alexander D.H."/>
            <person name="Marks P."/>
            <person name="Korlach J."/>
            <person name="Clum A."/>
            <person name="Copeland A."/>
        </authorList>
    </citation>
    <scope>NUCLEOTIDE SEQUENCE [LARGE SCALE GENOMIC DNA]</scope>
    <source>
        <strain evidence="10">ATCC 35948 / DSM 1279 / VKM B-1258 / 21</strain>
        <strain evidence="8">DSM 1279</strain>
    </source>
</reference>
<keyword evidence="2" id="KW-0378">Hydrolase</keyword>
<dbReference type="Pfam" id="PF02492">
    <property type="entry name" value="cobW"/>
    <property type="match status" value="1"/>
</dbReference>
<evidence type="ECO:0000313" key="9">
    <source>
        <dbReference type="Proteomes" id="UP000006655"/>
    </source>
</evidence>
<evidence type="ECO:0000256" key="5">
    <source>
        <dbReference type="ARBA" id="ARBA00049117"/>
    </source>
</evidence>
<comment type="catalytic activity">
    <reaction evidence="5">
        <text>GTP + H2O = GDP + phosphate + H(+)</text>
        <dbReference type="Rhea" id="RHEA:19669"/>
        <dbReference type="ChEBI" id="CHEBI:15377"/>
        <dbReference type="ChEBI" id="CHEBI:15378"/>
        <dbReference type="ChEBI" id="CHEBI:37565"/>
        <dbReference type="ChEBI" id="CHEBI:43474"/>
        <dbReference type="ChEBI" id="CHEBI:58189"/>
    </reaction>
    <physiologicalReaction direction="left-to-right" evidence="5">
        <dbReference type="Rhea" id="RHEA:19670"/>
    </physiologicalReaction>
</comment>
<dbReference type="eggNOG" id="COG0523">
    <property type="taxonomic scope" value="Bacteria"/>
</dbReference>
<dbReference type="InterPro" id="IPR051927">
    <property type="entry name" value="Zn_Chap_cDPG_Synth"/>
</dbReference>
<dbReference type="KEGG" id="mre:K649_08335"/>
<dbReference type="Gene3D" id="3.40.50.300">
    <property type="entry name" value="P-loop containing nucleotide triphosphate hydrolases"/>
    <property type="match status" value="1"/>
</dbReference>
<dbReference type="PANTHER" id="PTHR43603">
    <property type="entry name" value="COBW DOMAIN-CONTAINING PROTEIN DDB_G0274527"/>
    <property type="match status" value="1"/>
</dbReference>
<proteinExistence type="inferred from homology"/>
<feature type="domain" description="CobW C-terminal" evidence="6">
    <location>
        <begin position="241"/>
        <end position="353"/>
    </location>
</feature>
<dbReference type="SUPFAM" id="SSF52540">
    <property type="entry name" value="P-loop containing nucleoside triphosphate hydrolases"/>
    <property type="match status" value="1"/>
</dbReference>
<sequence length="356" mass="40468">MRTSPIPVGVLVGFLGAGKTTLINHLLSSNHGKKIAVVVNEFGEVNVDARLVRHTTERMVELSNGCICCTLREDLLDELRALSQMNLDYILVESTGIGEPLPIAQTFHMEDLPSRVRLDAIITVVDAEAFWDDWNRKDTGEDGEGNPIEQPLAPLLADQLEFTSIVLLNKADRVDEATLTQLEGFIHELNPYAQIYRTVRCQIAPEKLMHTGLYNYELGLAHPDWESEWNKPSSEVEEYGFESFVYRSEVGFDAQAFEQFLNDWPKNIVRAKGWVKFRNHVPVTLSQAGRQIVLEPLMEPLQQHELEALPLEEQTRYHQVLEALNQEPTEIVFIGQGILKQRRALEDRLNACIWKA</sequence>
<dbReference type="STRING" id="504728.K649_08335"/>
<dbReference type="AlphaFoldDB" id="D3PPH1"/>
<dbReference type="OrthoDB" id="9808822at2"/>
<dbReference type="GO" id="GO:0000166">
    <property type="term" value="F:nucleotide binding"/>
    <property type="evidence" value="ECO:0007669"/>
    <property type="project" value="UniProtKB-KW"/>
</dbReference>
<evidence type="ECO:0000259" key="6">
    <source>
        <dbReference type="SMART" id="SM00833"/>
    </source>
</evidence>
<reference evidence="8" key="2">
    <citation type="submission" date="2013-04" db="EMBL/GenBank/DDBJ databases">
        <title>Non-Hybrid, Finished Microbial Genome Assemblies from Long-Read SMRT Sequencing Data.</title>
        <authorList>
            <person name="Klammer A."/>
            <person name="Drake J."/>
            <person name="Heiner C."/>
            <person name="Clum A."/>
            <person name="Copeland A."/>
            <person name="Huddleston J."/>
            <person name="Eichler E."/>
            <person name="Turner S.W."/>
        </authorList>
    </citation>
    <scope>NUCLEOTIDE SEQUENCE</scope>
    <source>
        <strain evidence="8">DSM 1279</strain>
    </source>
</reference>
<dbReference type="PANTHER" id="PTHR43603:SF1">
    <property type="entry name" value="ZINC-REGULATED GTPASE METALLOPROTEIN ACTIVATOR 1"/>
    <property type="match status" value="1"/>
</dbReference>
<dbReference type="RefSeq" id="WP_013015083.1">
    <property type="nucleotide sequence ID" value="NC_013946.1"/>
</dbReference>
<dbReference type="SMART" id="SM00833">
    <property type="entry name" value="CobW_C"/>
    <property type="match status" value="1"/>
</dbReference>
<dbReference type="Gene3D" id="3.30.1220.10">
    <property type="entry name" value="CobW-like, C-terminal domain"/>
    <property type="match status" value="1"/>
</dbReference>
<name>D3PPH1_MEIRD</name>